<sequence length="97" mass="10507">MTRRRQRATCLFRANTYSRVIRASKLQASASGSPQIARPRALPRSIGQGALWMVGGARTGSGAGEVTRRSIRAYCSLDPSKHFARGAAWCSELQRGG</sequence>
<name>A0A0D2LNP5_HYPSF</name>
<dbReference type="Proteomes" id="UP000054270">
    <property type="component" value="Unassembled WGS sequence"/>
</dbReference>
<dbReference type="AlphaFoldDB" id="A0A0D2LNP5"/>
<keyword evidence="2" id="KW-1185">Reference proteome</keyword>
<organism evidence="1 2">
    <name type="scientific">Hypholoma sublateritium (strain FD-334 SS-4)</name>
    <dbReference type="NCBI Taxonomy" id="945553"/>
    <lineage>
        <taxon>Eukaryota</taxon>
        <taxon>Fungi</taxon>
        <taxon>Dikarya</taxon>
        <taxon>Basidiomycota</taxon>
        <taxon>Agaricomycotina</taxon>
        <taxon>Agaricomycetes</taxon>
        <taxon>Agaricomycetidae</taxon>
        <taxon>Agaricales</taxon>
        <taxon>Agaricineae</taxon>
        <taxon>Strophariaceae</taxon>
        <taxon>Hypholoma</taxon>
    </lineage>
</organism>
<protein>
    <submittedName>
        <fullName evidence="1">Uncharacterized protein</fullName>
    </submittedName>
</protein>
<accession>A0A0D2LNP5</accession>
<proteinExistence type="predicted"/>
<evidence type="ECO:0000313" key="1">
    <source>
        <dbReference type="EMBL" id="KJA29677.1"/>
    </source>
</evidence>
<dbReference type="EMBL" id="KN817518">
    <property type="protein sequence ID" value="KJA29677.1"/>
    <property type="molecule type" value="Genomic_DNA"/>
</dbReference>
<gene>
    <name evidence="1" type="ORF">HYPSUDRAFT_228289</name>
</gene>
<evidence type="ECO:0000313" key="2">
    <source>
        <dbReference type="Proteomes" id="UP000054270"/>
    </source>
</evidence>
<reference evidence="2" key="1">
    <citation type="submission" date="2014-04" db="EMBL/GenBank/DDBJ databases">
        <title>Evolutionary Origins and Diversification of the Mycorrhizal Mutualists.</title>
        <authorList>
            <consortium name="DOE Joint Genome Institute"/>
            <consortium name="Mycorrhizal Genomics Consortium"/>
            <person name="Kohler A."/>
            <person name="Kuo A."/>
            <person name="Nagy L.G."/>
            <person name="Floudas D."/>
            <person name="Copeland A."/>
            <person name="Barry K.W."/>
            <person name="Cichocki N."/>
            <person name="Veneault-Fourrey C."/>
            <person name="LaButti K."/>
            <person name="Lindquist E.A."/>
            <person name="Lipzen A."/>
            <person name="Lundell T."/>
            <person name="Morin E."/>
            <person name="Murat C."/>
            <person name="Riley R."/>
            <person name="Ohm R."/>
            <person name="Sun H."/>
            <person name="Tunlid A."/>
            <person name="Henrissat B."/>
            <person name="Grigoriev I.V."/>
            <person name="Hibbett D.S."/>
            <person name="Martin F."/>
        </authorList>
    </citation>
    <scope>NUCLEOTIDE SEQUENCE [LARGE SCALE GENOMIC DNA]</scope>
    <source>
        <strain evidence="2">FD-334 SS-4</strain>
    </source>
</reference>